<dbReference type="InterPro" id="IPR004474">
    <property type="entry name" value="LytR_CpsA_psr"/>
</dbReference>
<evidence type="ECO:0000313" key="5">
    <source>
        <dbReference type="Proteomes" id="UP000277811"/>
    </source>
</evidence>
<protein>
    <recommendedName>
        <fullName evidence="3">Cell envelope-related transcriptional attenuator domain-containing protein</fullName>
    </recommendedName>
</protein>
<dbReference type="RefSeq" id="WP_122628808.1">
    <property type="nucleotide sequence ID" value="NZ_UPPP01000082.1"/>
</dbReference>
<feature type="transmembrane region" description="Helical" evidence="2">
    <location>
        <begin position="20"/>
        <end position="42"/>
    </location>
</feature>
<keyword evidence="5" id="KW-1185">Reference proteome</keyword>
<reference evidence="4 5" key="1">
    <citation type="submission" date="2018-06" db="EMBL/GenBank/DDBJ databases">
        <authorList>
            <person name="Strepis N."/>
        </authorList>
    </citation>
    <scope>NUCLEOTIDE SEQUENCE [LARGE SCALE GENOMIC DNA]</scope>
    <source>
        <strain evidence="4">LUCI</strain>
    </source>
</reference>
<dbReference type="NCBIfam" id="TIGR00350">
    <property type="entry name" value="lytR_cpsA_psr"/>
    <property type="match status" value="1"/>
</dbReference>
<dbReference type="InterPro" id="IPR050922">
    <property type="entry name" value="LytR/CpsA/Psr_CW_biosynth"/>
</dbReference>
<dbReference type="PANTHER" id="PTHR33392">
    <property type="entry name" value="POLYISOPRENYL-TEICHOIC ACID--PEPTIDOGLYCAN TEICHOIC ACID TRANSFERASE TAGU"/>
    <property type="match status" value="1"/>
</dbReference>
<evidence type="ECO:0000259" key="3">
    <source>
        <dbReference type="Pfam" id="PF03816"/>
    </source>
</evidence>
<dbReference type="Pfam" id="PF03816">
    <property type="entry name" value="LytR_cpsA_psr"/>
    <property type="match status" value="1"/>
</dbReference>
<keyword evidence="2" id="KW-0812">Transmembrane</keyword>
<accession>A0A498RAC1</accession>
<proteinExistence type="inferred from homology"/>
<dbReference type="PANTHER" id="PTHR33392:SF6">
    <property type="entry name" value="POLYISOPRENYL-TEICHOIC ACID--PEPTIDOGLYCAN TEICHOIC ACID TRANSFERASE TAGU"/>
    <property type="match status" value="1"/>
</dbReference>
<evidence type="ECO:0000256" key="2">
    <source>
        <dbReference type="SAM" id="Phobius"/>
    </source>
</evidence>
<keyword evidence="2" id="KW-0472">Membrane</keyword>
<dbReference type="Proteomes" id="UP000277811">
    <property type="component" value="Unassembled WGS sequence"/>
</dbReference>
<dbReference type="OrthoDB" id="9782542at2"/>
<name>A0A498RAC1_9FIRM</name>
<keyword evidence="2" id="KW-1133">Transmembrane helix</keyword>
<feature type="domain" description="Cell envelope-related transcriptional attenuator" evidence="3">
    <location>
        <begin position="87"/>
        <end position="233"/>
    </location>
</feature>
<gene>
    <name evidence="4" type="ORF">LUCI_3152</name>
</gene>
<sequence>MSENEKVIVRRRRILWSRVFLVLVIFFLLIAGIAGMGMYAYATIFHASTGSFAMPFTDNLNGHDKRINILLLGVDNGDKEHPGTSRHSDTVIVAGINTADGSIRLLSIPRDTKVDIPGQKGFDKIANAFAYGGPDLLARTVEESFHIPINYYAVLDWQAFVKIVNILGGVDLYVEHDMNYEDPYDNLRIHLLKGYQHLDGLKAGEYVRFRHDELGDIGRVQRQQRFLKTFSSELFQWKTLFKVPAFISAYRQYIHTDIPAVAWVKMAVALKSLKGGGLYTEMLPGDFATINGSSYWVVNKEETKQLLESMFMITDTKVSEISHGHTKNN</sequence>
<evidence type="ECO:0000256" key="1">
    <source>
        <dbReference type="ARBA" id="ARBA00006068"/>
    </source>
</evidence>
<evidence type="ECO:0000313" key="4">
    <source>
        <dbReference type="EMBL" id="VBB07887.1"/>
    </source>
</evidence>
<comment type="similarity">
    <text evidence="1">Belongs to the LytR/CpsA/Psr (LCP) family.</text>
</comment>
<organism evidence="4 5">
    <name type="scientific">Lucifera butyrica</name>
    <dbReference type="NCBI Taxonomy" id="1351585"/>
    <lineage>
        <taxon>Bacteria</taxon>
        <taxon>Bacillati</taxon>
        <taxon>Bacillota</taxon>
        <taxon>Negativicutes</taxon>
        <taxon>Veillonellales</taxon>
        <taxon>Veillonellaceae</taxon>
        <taxon>Lucifera</taxon>
    </lineage>
</organism>
<dbReference type="EMBL" id="UPPP01000082">
    <property type="protein sequence ID" value="VBB07887.1"/>
    <property type="molecule type" value="Genomic_DNA"/>
</dbReference>
<dbReference type="Gene3D" id="3.40.630.190">
    <property type="entry name" value="LCP protein"/>
    <property type="match status" value="1"/>
</dbReference>
<dbReference type="AlphaFoldDB" id="A0A498RAC1"/>